<reference evidence="9 10" key="1">
    <citation type="submission" date="2018-07" db="EMBL/GenBank/DDBJ databases">
        <title>Venubactetium sediminum gen. nov., sp. nov., isolated from a marine solar saltern.</title>
        <authorList>
            <person name="Wang S."/>
        </authorList>
    </citation>
    <scope>NUCLEOTIDE SEQUENCE [LARGE SCALE GENOMIC DNA]</scope>
    <source>
        <strain evidence="9 10">WD2A32</strain>
    </source>
</reference>
<evidence type="ECO:0000256" key="3">
    <source>
        <dbReference type="ARBA" id="ARBA00022748"/>
    </source>
</evidence>
<organism evidence="9 10">
    <name type="scientific">Ferruginivarius sediminum</name>
    <dbReference type="NCBI Taxonomy" id="2661937"/>
    <lineage>
        <taxon>Bacteria</taxon>
        <taxon>Pseudomonadati</taxon>
        <taxon>Pseudomonadota</taxon>
        <taxon>Alphaproteobacteria</taxon>
        <taxon>Rhodospirillales</taxon>
        <taxon>Rhodospirillaceae</taxon>
        <taxon>Ferruginivarius</taxon>
    </lineage>
</organism>
<evidence type="ECO:0000259" key="8">
    <source>
        <dbReference type="Pfam" id="PF11412"/>
    </source>
</evidence>
<dbReference type="PANTHER" id="PTHR32234">
    <property type="entry name" value="THIOL:DISULFIDE INTERCHANGE PROTEIN DSBD"/>
    <property type="match status" value="1"/>
</dbReference>
<feature type="transmembrane region" description="Helical" evidence="6">
    <location>
        <begin position="494"/>
        <end position="515"/>
    </location>
</feature>
<feature type="domain" description="Thiol:disulfide interchange protein DsbD N-terminal" evidence="8">
    <location>
        <begin position="73"/>
        <end position="179"/>
    </location>
</feature>
<dbReference type="Pfam" id="PF02683">
    <property type="entry name" value="DsbD_TM"/>
    <property type="match status" value="1"/>
</dbReference>
<dbReference type="EMBL" id="QPMH01000002">
    <property type="protein sequence ID" value="RDD63540.1"/>
    <property type="molecule type" value="Genomic_DNA"/>
</dbReference>
<name>A0A369TE46_9PROT</name>
<feature type="transmembrane region" description="Helical" evidence="6">
    <location>
        <begin position="460"/>
        <end position="488"/>
    </location>
</feature>
<feature type="transmembrane region" description="Helical" evidence="6">
    <location>
        <begin position="558"/>
        <end position="576"/>
    </location>
</feature>
<feature type="transmembrane region" description="Helical" evidence="6">
    <location>
        <begin position="331"/>
        <end position="355"/>
    </location>
</feature>
<evidence type="ECO:0000313" key="10">
    <source>
        <dbReference type="Proteomes" id="UP000253941"/>
    </source>
</evidence>
<feature type="transmembrane region" description="Helical" evidence="6">
    <location>
        <begin position="375"/>
        <end position="396"/>
    </location>
</feature>
<evidence type="ECO:0000256" key="6">
    <source>
        <dbReference type="SAM" id="Phobius"/>
    </source>
</evidence>
<evidence type="ECO:0000256" key="1">
    <source>
        <dbReference type="ARBA" id="ARBA00004141"/>
    </source>
</evidence>
<dbReference type="InterPro" id="IPR035671">
    <property type="entry name" value="DsbD_gamma"/>
</dbReference>
<dbReference type="InterPro" id="IPR003834">
    <property type="entry name" value="Cyt_c_assmbl_TM_dom"/>
</dbReference>
<keyword evidence="4 6" id="KW-1133">Transmembrane helix</keyword>
<keyword evidence="10" id="KW-1185">Reference proteome</keyword>
<feature type="domain" description="Cytochrome C biogenesis protein transmembrane" evidence="7">
    <location>
        <begin position="335"/>
        <end position="549"/>
    </location>
</feature>
<gene>
    <name evidence="9" type="ORF">DRB17_03625</name>
</gene>
<dbReference type="Proteomes" id="UP000253941">
    <property type="component" value="Unassembled WGS sequence"/>
</dbReference>
<evidence type="ECO:0000256" key="2">
    <source>
        <dbReference type="ARBA" id="ARBA00022692"/>
    </source>
</evidence>
<keyword evidence="3" id="KW-0201">Cytochrome c-type biogenesis</keyword>
<dbReference type="InterPro" id="IPR036249">
    <property type="entry name" value="Thioredoxin-like_sf"/>
</dbReference>
<dbReference type="Pfam" id="PF13899">
    <property type="entry name" value="Thioredoxin_7"/>
    <property type="match status" value="1"/>
</dbReference>
<dbReference type="InterPro" id="IPR028250">
    <property type="entry name" value="DsbDN"/>
</dbReference>
<dbReference type="GO" id="GO:0017004">
    <property type="term" value="P:cytochrome complex assembly"/>
    <property type="evidence" value="ECO:0007669"/>
    <property type="project" value="UniProtKB-KW"/>
</dbReference>
<comment type="caution">
    <text evidence="9">The sequence shown here is derived from an EMBL/GenBank/DDBJ whole genome shotgun (WGS) entry which is preliminary data.</text>
</comment>
<evidence type="ECO:0000259" key="7">
    <source>
        <dbReference type="Pfam" id="PF02683"/>
    </source>
</evidence>
<feature type="transmembrane region" description="Helical" evidence="6">
    <location>
        <begin position="416"/>
        <end position="439"/>
    </location>
</feature>
<dbReference type="GO" id="GO:0015035">
    <property type="term" value="F:protein-disulfide reductase activity"/>
    <property type="evidence" value="ECO:0007669"/>
    <property type="project" value="TreeGrafter"/>
</dbReference>
<evidence type="ECO:0000256" key="4">
    <source>
        <dbReference type="ARBA" id="ARBA00022989"/>
    </source>
</evidence>
<keyword evidence="2 6" id="KW-0812">Transmembrane</keyword>
<sequence length="734" mass="76192">MADDINAPGGSNVRDVGMMLRRYAIAALSAIFLSLVVLAQPQAAGGDGATASDWAAHENGRMRLISASSGVGERETLRLGLHFQLEPGWKIYWRSPGEAGYPPKVDWSGSKNLAEANLRWPVPHRFELFGLQTFGYGGEVVLPIVARVERAGEGVTLNASVDYLTCEEICIPRKAQLSVTLPPDSAQPSEHAYLIDRFRARVPGDGAGSGLSLDEAALSDGDETPVLSLAVTSTAEPFDAPDAVVEGADGYAFGKPIVALKDGGKRAVLDLPIQADPTAEGKLEGRQVTVTVFDGERGLERDIALRTGDIGAGGALLPGLGEDSGDGLLRLAGMLGLAVLGGLILNLMPCVLPVLSLKLLKVVGHGGRELGHVRASFLASAAGILVSFLVLAGGAIALKSAGAAVGWGMQFQHPAFLVGLTLVVTLFACNLFGFFEIPLPRFIADSLGGQHQGHEGMAGHFLTGALATLLATPCSAPFLGTAIAFALSRGAIEILAIFIALGIGLALPYLAVAAVPSVAARMPRPGRWMLTVKKVLGLALAGTAVWLLTVLAAQDGTLAAGAVGGLMAALIAVLGLKGLAPGQLRRAVPILVAVIGAAAFAAPPGLGSAPQPAKQTAASDWQTLDRTRIQDMVDAGKVVFVDVTADWCITCKVNKAAVINTETVQARLDGKDVVRMRGDWTRPSDEIAEYLASFGRYGIPFNVVYGPNAPKGIALPEILTKSAVLDAIDTARAG</sequence>
<dbReference type="SUPFAM" id="SSF52833">
    <property type="entry name" value="Thioredoxin-like"/>
    <property type="match status" value="1"/>
</dbReference>
<dbReference type="GO" id="GO:0045454">
    <property type="term" value="P:cell redox homeostasis"/>
    <property type="evidence" value="ECO:0007669"/>
    <property type="project" value="TreeGrafter"/>
</dbReference>
<proteinExistence type="predicted"/>
<evidence type="ECO:0000256" key="5">
    <source>
        <dbReference type="ARBA" id="ARBA00023136"/>
    </source>
</evidence>
<dbReference type="PANTHER" id="PTHR32234:SF3">
    <property type="entry name" value="SUPPRESSION OF COPPER SENSITIVITY PROTEIN"/>
    <property type="match status" value="1"/>
</dbReference>
<comment type="subcellular location">
    <subcellularLocation>
        <location evidence="1">Membrane</location>
        <topology evidence="1">Multi-pass membrane protein</topology>
    </subcellularLocation>
</comment>
<feature type="transmembrane region" description="Helical" evidence="6">
    <location>
        <begin position="535"/>
        <end position="552"/>
    </location>
</feature>
<protein>
    <submittedName>
        <fullName evidence="9">Disulfide bond formation protein DsbD</fullName>
    </submittedName>
</protein>
<dbReference type="Gene3D" id="3.40.30.10">
    <property type="entry name" value="Glutaredoxin"/>
    <property type="match status" value="1"/>
</dbReference>
<accession>A0A369TE46</accession>
<keyword evidence="5 6" id="KW-0472">Membrane</keyword>
<evidence type="ECO:0000313" key="9">
    <source>
        <dbReference type="EMBL" id="RDD63540.1"/>
    </source>
</evidence>
<feature type="transmembrane region" description="Helical" evidence="6">
    <location>
        <begin position="588"/>
        <end position="606"/>
    </location>
</feature>
<dbReference type="Pfam" id="PF11412">
    <property type="entry name" value="DsbD_N"/>
    <property type="match status" value="1"/>
</dbReference>
<dbReference type="GO" id="GO:0016020">
    <property type="term" value="C:membrane"/>
    <property type="evidence" value="ECO:0007669"/>
    <property type="project" value="UniProtKB-SubCell"/>
</dbReference>
<dbReference type="AlphaFoldDB" id="A0A369TE46"/>
<dbReference type="CDD" id="cd02953">
    <property type="entry name" value="DsbDgamma"/>
    <property type="match status" value="1"/>
</dbReference>